<gene>
    <name evidence="1" type="ORF">P255_00710</name>
</gene>
<dbReference type="RefSeq" id="WP_004903639.1">
    <property type="nucleotide sequence ID" value="NZ_BBTI01000001.1"/>
</dbReference>
<dbReference type="HOGENOM" id="CLU_070813_0_0_6"/>
<evidence type="ECO:0000313" key="1">
    <source>
        <dbReference type="EMBL" id="ESK52556.1"/>
    </source>
</evidence>
<name>V2UVA9_9GAMM</name>
<reference evidence="1" key="1">
    <citation type="submission" date="2013-10" db="EMBL/GenBank/DDBJ databases">
        <title>The Genome Sequence of Acinetobacter brisouii CIP 110357.</title>
        <authorList>
            <consortium name="The Broad Institute Genomics Platform"/>
            <consortium name="The Broad Institute Genome Sequencing Center for Infectious Disease"/>
            <person name="Cerqueira G."/>
            <person name="Feldgarden M."/>
            <person name="Courvalin P."/>
            <person name="Grillot-Courvalin C."/>
            <person name="Clermont D."/>
            <person name="Rocha E."/>
            <person name="Yoon E.-J."/>
            <person name="Nemec A."/>
            <person name="Young S.K."/>
            <person name="Zeng Q."/>
            <person name="Gargeya S."/>
            <person name="Fitzgerald M."/>
            <person name="Abouelleil A."/>
            <person name="Alvarado L."/>
            <person name="Berlin A.M."/>
            <person name="Chapman S.B."/>
            <person name="Gainer-Dewar J."/>
            <person name="Goldberg J."/>
            <person name="Gnerre S."/>
            <person name="Griggs A."/>
            <person name="Gujja S."/>
            <person name="Hansen M."/>
            <person name="Howarth C."/>
            <person name="Imamovic A."/>
            <person name="Ireland A."/>
            <person name="Larimer J."/>
            <person name="McCowan C."/>
            <person name="Murphy C."/>
            <person name="Pearson M."/>
            <person name="Poon T.W."/>
            <person name="Priest M."/>
            <person name="Roberts A."/>
            <person name="Saif S."/>
            <person name="Shea T."/>
            <person name="Sykes S."/>
            <person name="Wortman J."/>
            <person name="Nusbaum C."/>
            <person name="Birren B."/>
        </authorList>
    </citation>
    <scope>NUCLEOTIDE SEQUENCE [LARGE SCALE GENOMIC DNA]</scope>
    <source>
        <strain evidence="1">CIP 110357</strain>
    </source>
</reference>
<dbReference type="OrthoDB" id="3483116at2"/>
<accession>V2UVA9</accession>
<dbReference type="InterPro" id="IPR029058">
    <property type="entry name" value="AB_hydrolase_fold"/>
</dbReference>
<dbReference type="Proteomes" id="UP000018418">
    <property type="component" value="Unassembled WGS sequence"/>
</dbReference>
<keyword evidence="2" id="KW-1185">Reference proteome</keyword>
<dbReference type="Gene3D" id="3.40.50.1820">
    <property type="entry name" value="alpha/beta hydrolase"/>
    <property type="match status" value="1"/>
</dbReference>
<protein>
    <recommendedName>
        <fullName evidence="3">Alpha/beta hydrolase</fullName>
    </recommendedName>
</protein>
<evidence type="ECO:0000313" key="2">
    <source>
        <dbReference type="Proteomes" id="UP000018418"/>
    </source>
</evidence>
<dbReference type="STRING" id="396323.VH98_07880"/>
<proteinExistence type="predicted"/>
<evidence type="ECO:0008006" key="3">
    <source>
        <dbReference type="Google" id="ProtNLM"/>
    </source>
</evidence>
<comment type="caution">
    <text evidence="1">The sequence shown here is derived from an EMBL/GenBank/DDBJ whole genome shotgun (WGS) entry which is preliminary data.</text>
</comment>
<dbReference type="EMBL" id="AYEU01000003">
    <property type="protein sequence ID" value="ESK52556.1"/>
    <property type="molecule type" value="Genomic_DNA"/>
</dbReference>
<dbReference type="PATRIC" id="fig|1341683.3.peg.704"/>
<dbReference type="AlphaFoldDB" id="V2UVA9"/>
<dbReference type="SUPFAM" id="SSF53474">
    <property type="entry name" value="alpha/beta-Hydrolases"/>
    <property type="match status" value="1"/>
</dbReference>
<organism evidence="1 2">
    <name type="scientific">Acinetobacter brisouii CIP 110357</name>
    <dbReference type="NCBI Taxonomy" id="1341683"/>
    <lineage>
        <taxon>Bacteria</taxon>
        <taxon>Pseudomonadati</taxon>
        <taxon>Pseudomonadota</taxon>
        <taxon>Gammaproteobacteria</taxon>
        <taxon>Moraxellales</taxon>
        <taxon>Moraxellaceae</taxon>
        <taxon>Acinetobacter</taxon>
    </lineage>
</organism>
<sequence>MKIIFIHGIKQQNFDACSFQEYWLNVFNTGMNKIEPEVNVDQLDLAFPFYGDILDAFNHRKAVNLETLRPNWSFFAKLPRIRQQRSDALKQALEEIPLLPHDDTPYSLKNRFFMLSQLAKDRMLKEMVMLLNHFPDLHESLIQRFLCEVYLYWYNPEFKQQVHERILTCFEPNQRHIVIAHSLGTVIAYNLLHELSAHYEIKRFITLASPLPFNVIQKHLMHPVQRPKVLSGDWHNFYSQDDYLTTFPMLPPMFDLHPQIDNKLITTFVDKPHEITGYLQHPLVIRRILELLYDMPQFQAHAAP</sequence>